<proteinExistence type="predicted"/>
<feature type="region of interest" description="Disordered" evidence="2">
    <location>
        <begin position="89"/>
        <end position="132"/>
    </location>
</feature>
<evidence type="ECO:0000313" key="4">
    <source>
        <dbReference type="Proteomes" id="UP000037923"/>
    </source>
</evidence>
<name>A0A0N0E0K9_LEPPY</name>
<dbReference type="OMA" id="LQIMEMR"/>
<dbReference type="Proteomes" id="UP000037923">
    <property type="component" value="Unassembled WGS sequence"/>
</dbReference>
<dbReference type="OrthoDB" id="273302at2759"/>
<evidence type="ECO:0000256" key="1">
    <source>
        <dbReference type="SAM" id="Coils"/>
    </source>
</evidence>
<organism evidence="3 4">
    <name type="scientific">Leptomonas pyrrhocoris</name>
    <name type="common">Firebug parasite</name>
    <dbReference type="NCBI Taxonomy" id="157538"/>
    <lineage>
        <taxon>Eukaryota</taxon>
        <taxon>Discoba</taxon>
        <taxon>Euglenozoa</taxon>
        <taxon>Kinetoplastea</taxon>
        <taxon>Metakinetoplastina</taxon>
        <taxon>Trypanosomatida</taxon>
        <taxon>Trypanosomatidae</taxon>
        <taxon>Leishmaniinae</taxon>
        <taxon>Leptomonas</taxon>
    </lineage>
</organism>
<feature type="compositionally biased region" description="Basic and acidic residues" evidence="2">
    <location>
        <begin position="281"/>
        <end position="298"/>
    </location>
</feature>
<dbReference type="EMBL" id="LGTL01000001">
    <property type="protein sequence ID" value="KPA86565.1"/>
    <property type="molecule type" value="Genomic_DNA"/>
</dbReference>
<keyword evidence="4" id="KW-1185">Reference proteome</keyword>
<gene>
    <name evidence="3" type="ORF">ABB37_00701</name>
</gene>
<dbReference type="RefSeq" id="XP_015665004.1">
    <property type="nucleotide sequence ID" value="XM_015796996.1"/>
</dbReference>
<accession>A0A0N0E0K9</accession>
<feature type="region of interest" description="Disordered" evidence="2">
    <location>
        <begin position="149"/>
        <end position="175"/>
    </location>
</feature>
<sequence length="538" mass="59402">MSLTATNPEDQRNVALLQDLLQKREYHLAELIDEVVFAEQERFKAVQEAHSVRELANNLENAFDKLLQYHITMHKEVLLPALVASEQVNGAKGRRTSTSRLLNGEAKGEENNDTDDGSGTATPSNDFLNDLLNDPQLSRETKQLLQAVMQQRNGRSAVTPTPQPATPLLSTSAVAGPFEGGRAPAEANKVARRATHRAIVLSDSLLQNQEKLAQLLRSIQDQAEDMLERWSKDGNAAAGSPAPRREDSNGVRTPVAAFRLANLYQHSDRAREIEAALRSVEEERDSLQRQLRERETVADPRGSSAAAHAEKEAWGKERVHLKQELAFAQQRALEEQARCRELKKQVAQLEQIAATSPIPPPPPSAAHSTLCANCEKTRAELKRKAADYHTAKAAWKTKEESLVKEVEALQHRIEEAAAVAGTARSLAPHSPPSTSAKGAAAESPRYPAGPSSERKIGQLEATVAAMKADLQIMEMRMSIVQDEREAERRRLLAAHEQERERLRRERNECQAIIDAMSHELQKLSRADAGVPAITSASF</sequence>
<feature type="region of interest" description="Disordered" evidence="2">
    <location>
        <begin position="420"/>
        <end position="453"/>
    </location>
</feature>
<keyword evidence="1" id="KW-0175">Coiled coil</keyword>
<dbReference type="VEuPathDB" id="TriTrypDB:LpyrH10_01_7010"/>
<feature type="coiled-coil region" evidence="1">
    <location>
        <begin position="456"/>
        <end position="519"/>
    </location>
</feature>
<evidence type="ECO:0000256" key="2">
    <source>
        <dbReference type="SAM" id="MobiDB-lite"/>
    </source>
</evidence>
<feature type="compositionally biased region" description="Polar residues" evidence="2">
    <location>
        <begin position="117"/>
        <end position="127"/>
    </location>
</feature>
<comment type="caution">
    <text evidence="3">The sequence shown here is derived from an EMBL/GenBank/DDBJ whole genome shotgun (WGS) entry which is preliminary data.</text>
</comment>
<dbReference type="GeneID" id="26900998"/>
<dbReference type="AlphaFoldDB" id="A0A0N0E0K9"/>
<feature type="region of interest" description="Disordered" evidence="2">
    <location>
        <begin position="281"/>
        <end position="312"/>
    </location>
</feature>
<protein>
    <submittedName>
        <fullName evidence="3">Uncharacterized protein</fullName>
    </submittedName>
</protein>
<evidence type="ECO:0000313" key="3">
    <source>
        <dbReference type="EMBL" id="KPA86565.1"/>
    </source>
</evidence>
<reference evidence="3 4" key="1">
    <citation type="submission" date="2015-07" db="EMBL/GenBank/DDBJ databases">
        <title>High-quality genome of monoxenous trypanosomatid Leptomonas pyrrhocoris.</title>
        <authorList>
            <person name="Flegontov P."/>
            <person name="Butenko A."/>
            <person name="Firsov S."/>
            <person name="Vlcek C."/>
            <person name="Logacheva M.D."/>
            <person name="Field M."/>
            <person name="Filatov D."/>
            <person name="Flegontova O."/>
            <person name="Gerasimov E."/>
            <person name="Jackson A.P."/>
            <person name="Kelly S."/>
            <person name="Opperdoes F."/>
            <person name="O'Reilly A."/>
            <person name="Votypka J."/>
            <person name="Yurchenko V."/>
            <person name="Lukes J."/>
        </authorList>
    </citation>
    <scope>NUCLEOTIDE SEQUENCE [LARGE SCALE GENOMIC DNA]</scope>
    <source>
        <strain evidence="3">H10</strain>
    </source>
</reference>
<feature type="compositionally biased region" description="Polar residues" evidence="2">
    <location>
        <begin position="149"/>
        <end position="160"/>
    </location>
</feature>